<evidence type="ECO:0000313" key="2">
    <source>
        <dbReference type="EMBL" id="CAJ0602651.1"/>
    </source>
</evidence>
<evidence type="ECO:0000259" key="1">
    <source>
        <dbReference type="Pfam" id="PF03184"/>
    </source>
</evidence>
<proteinExistence type="predicted"/>
<dbReference type="GO" id="GO:0003677">
    <property type="term" value="F:DNA binding"/>
    <property type="evidence" value="ECO:0007669"/>
    <property type="project" value="TreeGrafter"/>
</dbReference>
<dbReference type="Pfam" id="PF03184">
    <property type="entry name" value="DDE_1"/>
    <property type="match status" value="1"/>
</dbReference>
<dbReference type="EMBL" id="CATQJL010000305">
    <property type="protein sequence ID" value="CAJ0602651.1"/>
    <property type="molecule type" value="Genomic_DNA"/>
</dbReference>
<protein>
    <recommendedName>
        <fullName evidence="1">DDE-1 domain-containing protein</fullName>
    </recommendedName>
</protein>
<dbReference type="InterPro" id="IPR050863">
    <property type="entry name" value="CenT-Element_Derived"/>
</dbReference>
<dbReference type="InterPro" id="IPR004875">
    <property type="entry name" value="DDE_SF_endonuclease_dom"/>
</dbReference>
<name>A0AA36H2L6_CYLNA</name>
<dbReference type="AlphaFoldDB" id="A0AA36H2L6"/>
<dbReference type="Proteomes" id="UP001176961">
    <property type="component" value="Unassembled WGS sequence"/>
</dbReference>
<dbReference type="GO" id="GO:0005634">
    <property type="term" value="C:nucleus"/>
    <property type="evidence" value="ECO:0007669"/>
    <property type="project" value="TreeGrafter"/>
</dbReference>
<comment type="caution">
    <text evidence="2">The sequence shown here is derived from an EMBL/GenBank/DDBJ whole genome shotgun (WGS) entry which is preliminary data.</text>
</comment>
<gene>
    <name evidence="2" type="ORF">CYNAS_LOCUS14634</name>
</gene>
<organism evidence="2 3">
    <name type="scientific">Cylicocyclus nassatus</name>
    <name type="common">Nematode worm</name>
    <dbReference type="NCBI Taxonomy" id="53992"/>
    <lineage>
        <taxon>Eukaryota</taxon>
        <taxon>Metazoa</taxon>
        <taxon>Ecdysozoa</taxon>
        <taxon>Nematoda</taxon>
        <taxon>Chromadorea</taxon>
        <taxon>Rhabditida</taxon>
        <taxon>Rhabditina</taxon>
        <taxon>Rhabditomorpha</taxon>
        <taxon>Strongyloidea</taxon>
        <taxon>Strongylidae</taxon>
        <taxon>Cylicocyclus</taxon>
    </lineage>
</organism>
<sequence>MAGAAGAMIMRRADLSMRASTSVGQHITANADELIANFRSFVKAEITTIPEDLGNMDEVPVTFDMPGRYTVDIRGTQDVGIAGTGSEKTNFTVVLGVTADGICPPMVIFKRKSVPKDTPPRIILKANAHGWMNEELMHDWVEEWMGSEHPAKSPEKALLILDAACCHITMEAKKAIQKRAKIAVMPGGLTKYLQPLDISVNNSFKAKLRNRWEEWMIMDDAKHSYTKQGHMRHATYREVCLWVLQSIQEVTAQCIRNGFRRALEEGQLVANEVWEDANE</sequence>
<reference evidence="2" key="1">
    <citation type="submission" date="2023-07" db="EMBL/GenBank/DDBJ databases">
        <authorList>
            <consortium name="CYATHOMIX"/>
        </authorList>
    </citation>
    <scope>NUCLEOTIDE SEQUENCE</scope>
    <source>
        <strain evidence="2">N/A</strain>
    </source>
</reference>
<accession>A0AA36H2L6</accession>
<keyword evidence="3" id="KW-1185">Reference proteome</keyword>
<dbReference type="PANTHER" id="PTHR19303:SF71">
    <property type="entry name" value="ZINC FINGER PHD-TYPE DOMAIN-CONTAINING PROTEIN"/>
    <property type="match status" value="1"/>
</dbReference>
<evidence type="ECO:0000313" key="3">
    <source>
        <dbReference type="Proteomes" id="UP001176961"/>
    </source>
</evidence>
<feature type="domain" description="DDE-1" evidence="1">
    <location>
        <begin position="90"/>
        <end position="259"/>
    </location>
</feature>
<dbReference type="PANTHER" id="PTHR19303">
    <property type="entry name" value="TRANSPOSON"/>
    <property type="match status" value="1"/>
</dbReference>